<protein>
    <recommendedName>
        <fullName evidence="7">Dipeptidyl-peptidase</fullName>
        <ecNumber evidence="7">3.4.14.-</ecNumber>
    </recommendedName>
</protein>
<proteinExistence type="inferred from homology"/>
<name>A0A1G4G683_9BACT</name>
<evidence type="ECO:0000313" key="8">
    <source>
        <dbReference type="EMBL" id="SCM57181.1"/>
    </source>
</evidence>
<evidence type="ECO:0000256" key="4">
    <source>
        <dbReference type="ARBA" id="ARBA00022729"/>
    </source>
</evidence>
<keyword evidence="5 7" id="KW-0378">Hydrolase</keyword>
<gene>
    <name evidence="8" type="primary">dpp7</name>
    <name evidence="8" type="ORF">ING2E5A_1220</name>
</gene>
<comment type="function">
    <text evidence="7">Catalyzes the removal of dipeptides from the N-terminus of oligopeptides.</text>
</comment>
<evidence type="ECO:0000256" key="3">
    <source>
        <dbReference type="ARBA" id="ARBA00022670"/>
    </source>
</evidence>
<dbReference type="InterPro" id="IPR009003">
    <property type="entry name" value="Peptidase_S1_PA"/>
</dbReference>
<dbReference type="InterPro" id="IPR019500">
    <property type="entry name" value="Pep_S46"/>
</dbReference>
<keyword evidence="9" id="KW-1185">Reference proteome</keyword>
<keyword evidence="3 7" id="KW-0645">Protease</keyword>
<dbReference type="EC" id="3.4.14.-" evidence="7"/>
<dbReference type="Proteomes" id="UP000178485">
    <property type="component" value="Chromosome i"/>
</dbReference>
<dbReference type="Gene3D" id="2.40.10.10">
    <property type="entry name" value="Trypsin-like serine proteases"/>
    <property type="match status" value="1"/>
</dbReference>
<dbReference type="RefSeq" id="WP_071136599.1">
    <property type="nucleotide sequence ID" value="NZ_JAQVII010000066.1"/>
</dbReference>
<evidence type="ECO:0000256" key="1">
    <source>
        <dbReference type="ARBA" id="ARBA00010491"/>
    </source>
</evidence>
<dbReference type="PANTHER" id="PTHR38469:SF1">
    <property type="entry name" value="PERIPLASMIC PEPTIDASE SUBFAMILY S1B"/>
    <property type="match status" value="1"/>
</dbReference>
<evidence type="ECO:0000256" key="7">
    <source>
        <dbReference type="RuleBase" id="RU366067"/>
    </source>
</evidence>
<sequence length="709" mass="81680">MRKLFLFFLLSLIAVSWVKADEGMWLLKELNRESVARMKELGFTFPVNKLYDEKNASLKDAVVIFGGGCSGVAVSDKGLIFTNHHCGYGAIQKLSSVEADYLKNGFKADNQQQELYADGLTVSFLRSMEEVTDQILPKVPMVLSEVQREQAIDSISDELLRQYDNDPFTSARIIPFYSGNKYYKVVYDVFRDIRLVVTPPSSVGKYGGDTDNWMWPRHTGDFSVFRVYADRNNKPAKYSVDNVPYRPKYVVPVSLGGVKEGDYAMTIGYPGSTQRYLSSFGIAQQMESENKPRIEVRGAKQDIWWDAMTKNDTIRLKYANKYAGSSNYWKNSMGMNEALVKLDVLAQKRQLEKRLSDWINSNEKNRAKYGHLLKTLEETYTGSTDLARYTTYFLETFNNGIELIRFANTILQFDMDGTEEDKSEFINDRIIESYKNYEPKLDRKVLPVLMRLYEQRVPAEYLPDIYNKIKTEFDGDYDKYADWLFANSQFTNLPDLMKLLKNVDTETLVQDPAMELALSTKDMGYEITERMMSAYENMMRGERELMAALMEMDSKKNFYPDATFTQRMSYGSVKGYKPRDGVWYDYYTTEKGVLEKYRENDPEFHLEPKIIEALKKRDFGRYGAKDGTMRVNFLSDNDITGGNSGSPVFNGKAELIGLAFDGNWEALSGDIVFEPEMQRTISVDIRYVLYTIDKIMEAPHIVRELNIVK</sequence>
<evidence type="ECO:0000256" key="5">
    <source>
        <dbReference type="ARBA" id="ARBA00022801"/>
    </source>
</evidence>
<keyword evidence="6 7" id="KW-0720">Serine protease</keyword>
<dbReference type="AlphaFoldDB" id="A0A1G4G683"/>
<dbReference type="STRING" id="1642646.ING2E5A_1220"/>
<evidence type="ECO:0000256" key="2">
    <source>
        <dbReference type="ARBA" id="ARBA00022438"/>
    </source>
</evidence>
<evidence type="ECO:0000313" key="9">
    <source>
        <dbReference type="Proteomes" id="UP000178485"/>
    </source>
</evidence>
<dbReference type="Pfam" id="PF10459">
    <property type="entry name" value="Peptidase_S46"/>
    <property type="match status" value="1"/>
</dbReference>
<dbReference type="InterPro" id="IPR043504">
    <property type="entry name" value="Peptidase_S1_PA_chymotrypsin"/>
</dbReference>
<evidence type="ECO:0000256" key="6">
    <source>
        <dbReference type="ARBA" id="ARBA00022825"/>
    </source>
</evidence>
<dbReference type="KEGG" id="pmuc:ING2E5A_1220"/>
<keyword evidence="2 7" id="KW-0031">Aminopeptidase</keyword>
<dbReference type="EMBL" id="LT608328">
    <property type="protein sequence ID" value="SCM57181.1"/>
    <property type="molecule type" value="Genomic_DNA"/>
</dbReference>
<dbReference type="GO" id="GO:0006508">
    <property type="term" value="P:proteolysis"/>
    <property type="evidence" value="ECO:0007669"/>
    <property type="project" value="UniProtKB-KW"/>
</dbReference>
<organism evidence="8 9">
    <name type="scientific">Petrimonas mucosa</name>
    <dbReference type="NCBI Taxonomy" id="1642646"/>
    <lineage>
        <taxon>Bacteria</taxon>
        <taxon>Pseudomonadati</taxon>
        <taxon>Bacteroidota</taxon>
        <taxon>Bacteroidia</taxon>
        <taxon>Bacteroidales</taxon>
        <taxon>Dysgonomonadaceae</taxon>
        <taxon>Petrimonas</taxon>
    </lineage>
</organism>
<dbReference type="SUPFAM" id="SSF50494">
    <property type="entry name" value="Trypsin-like serine proteases"/>
    <property type="match status" value="1"/>
</dbReference>
<keyword evidence="4" id="KW-0732">Signal</keyword>
<dbReference type="PANTHER" id="PTHR38469">
    <property type="entry name" value="PERIPLASMIC PEPTIDASE SUBFAMILY S1B"/>
    <property type="match status" value="1"/>
</dbReference>
<comment type="similarity">
    <text evidence="1 7">Belongs to the peptidase S46 family.</text>
</comment>
<dbReference type="GO" id="GO:0070009">
    <property type="term" value="F:serine-type aminopeptidase activity"/>
    <property type="evidence" value="ECO:0007669"/>
    <property type="project" value="UniProtKB-UniRule"/>
</dbReference>
<accession>A0A1G4G683</accession>
<dbReference type="GO" id="GO:0043171">
    <property type="term" value="P:peptide catabolic process"/>
    <property type="evidence" value="ECO:0007669"/>
    <property type="project" value="UniProtKB-UniRule"/>
</dbReference>
<dbReference type="GO" id="GO:0008239">
    <property type="term" value="F:dipeptidyl-peptidase activity"/>
    <property type="evidence" value="ECO:0007669"/>
    <property type="project" value="UniProtKB-UniRule"/>
</dbReference>
<reference evidence="8 9" key="1">
    <citation type="submission" date="2016-08" db="EMBL/GenBank/DDBJ databases">
        <authorList>
            <person name="Seilhamer J.J."/>
        </authorList>
    </citation>
    <scope>NUCLEOTIDE SEQUENCE [LARGE SCALE GENOMIC DNA]</scope>
    <source>
        <strain evidence="8">ING2-E5A</strain>
    </source>
</reference>